<evidence type="ECO:0000313" key="1">
    <source>
        <dbReference type="EMBL" id="KAL3314757.1"/>
    </source>
</evidence>
<sequence>MQDKRYTLSLAQGFLKHVVKSMMRLFFESVSYFFYCQEDCSCPIGSKSHLDYDHKSSPLLQTYSTCNISTDMDNLALKELAIAISNETISKVIVRLEEELESDSSEVNNNIVEQSLDPQLTHPSFITSTNVLLPHRWIDMEFMFLESRYKLSQIPPPNENEVYIFSGPVGCGKSSLLRKLLTDPPKDWAHIYQQRFLYPMKPASGKHLVLIDELNVEDLSTLHQGTYIVCLKNSDQSLESWHPFIWKSSLQLPKTDVTTKTYFFMPQSETTLRNLFPEYNQIHQTCNISMTLLCHYAQIVVPTDEESSDNIFLKIVQSLAQQIRHFSSVEAEAWHNASESRPIELSNHVILDMKSLWTFLAASYQFKKLLLGSDENQVIEGQAGQMVQYWTNLLLKERLRSEVCTEISNGRKKSELTDSFSSITSCMRDLTLFSIETDFVPPKDKSIDMQSILGVVHIYVNLRQLLEMPISAEPVLETRLNEITRRVKDLSKLTPIHLSLDVYLPQLIGSIDDLKQMFEKLTTRLMEQLANVQALSLKIEIQRCANFNEETRKRFSYVLACFVEHFTYWLELNRDSLSVISLDGDLIFPKLLHDSSPLLLVKALQNILSECMFLSEMGLNISSNCEEAIAEKAHAIAALLFQRPLSTIKLSLNNSALGNMLPGYFLKDSGFKEVTRSLNSLILNFPQMFDKTKSIQQLLEFIDRFYHLARLELTWLDRAKEAEHEEELLVGLSGTVICLERLTTLIIKLPFAESNSFFAKLVDFIKCSNMLNGSLMHCLVGNTGQATEKHFNLIVAELEKWRQTEKLRLRPAGKESNIADYEILLNYVEVNTQTVEQVNQSLRQIENVSLALL</sequence>
<name>A0ABD2Q6G6_9PLAT</name>
<organism evidence="1 2">
    <name type="scientific">Cichlidogyrus casuarinus</name>
    <dbReference type="NCBI Taxonomy" id="1844966"/>
    <lineage>
        <taxon>Eukaryota</taxon>
        <taxon>Metazoa</taxon>
        <taxon>Spiralia</taxon>
        <taxon>Lophotrochozoa</taxon>
        <taxon>Platyhelminthes</taxon>
        <taxon>Monogenea</taxon>
        <taxon>Monopisthocotylea</taxon>
        <taxon>Dactylogyridea</taxon>
        <taxon>Ancyrocephalidae</taxon>
        <taxon>Cichlidogyrus</taxon>
    </lineage>
</organism>
<protein>
    <submittedName>
        <fullName evidence="1">Uncharacterized protein</fullName>
    </submittedName>
</protein>
<dbReference type="EMBL" id="JBJKFK010000914">
    <property type="protein sequence ID" value="KAL3314757.1"/>
    <property type="molecule type" value="Genomic_DNA"/>
</dbReference>
<accession>A0ABD2Q6G6</accession>
<gene>
    <name evidence="1" type="ORF">Ciccas_006619</name>
</gene>
<proteinExistence type="predicted"/>
<dbReference type="SUPFAM" id="SSF52540">
    <property type="entry name" value="P-loop containing nucleoside triphosphate hydrolases"/>
    <property type="match status" value="1"/>
</dbReference>
<dbReference type="AlphaFoldDB" id="A0ABD2Q6G6"/>
<reference evidence="1 2" key="1">
    <citation type="submission" date="2024-11" db="EMBL/GenBank/DDBJ databases">
        <title>Adaptive evolution of stress response genes in parasites aligns with host niche diversity.</title>
        <authorList>
            <person name="Hahn C."/>
            <person name="Resl P."/>
        </authorList>
    </citation>
    <scope>NUCLEOTIDE SEQUENCE [LARGE SCALE GENOMIC DNA]</scope>
    <source>
        <strain evidence="1">EGGRZ-B1_66</strain>
        <tissue evidence="1">Body</tissue>
    </source>
</reference>
<comment type="caution">
    <text evidence="1">The sequence shown here is derived from an EMBL/GenBank/DDBJ whole genome shotgun (WGS) entry which is preliminary data.</text>
</comment>
<keyword evidence="2" id="KW-1185">Reference proteome</keyword>
<dbReference type="InterPro" id="IPR027417">
    <property type="entry name" value="P-loop_NTPase"/>
</dbReference>
<dbReference type="Proteomes" id="UP001626550">
    <property type="component" value="Unassembled WGS sequence"/>
</dbReference>
<evidence type="ECO:0000313" key="2">
    <source>
        <dbReference type="Proteomes" id="UP001626550"/>
    </source>
</evidence>